<dbReference type="OrthoDB" id="9770965at2"/>
<evidence type="ECO:0000259" key="5">
    <source>
        <dbReference type="PROSITE" id="PS51635"/>
    </source>
</evidence>
<keyword evidence="7" id="KW-1185">Reference proteome</keyword>
<feature type="domain" description="PNPLA" evidence="5">
    <location>
        <begin position="13"/>
        <end position="171"/>
    </location>
</feature>
<evidence type="ECO:0000313" key="7">
    <source>
        <dbReference type="Proteomes" id="UP000197025"/>
    </source>
</evidence>
<evidence type="ECO:0000256" key="1">
    <source>
        <dbReference type="ARBA" id="ARBA00022801"/>
    </source>
</evidence>
<dbReference type="InterPro" id="IPR050301">
    <property type="entry name" value="NTE"/>
</dbReference>
<dbReference type="PANTHER" id="PTHR14226:SF76">
    <property type="entry name" value="NTE FAMILY PROTEIN RSSA"/>
    <property type="match status" value="1"/>
</dbReference>
<dbReference type="AlphaFoldDB" id="A0A212R330"/>
<dbReference type="PROSITE" id="PS51635">
    <property type="entry name" value="PNPLA"/>
    <property type="match status" value="1"/>
</dbReference>
<keyword evidence="2 4" id="KW-0442">Lipid degradation</keyword>
<name>A0A212R330_9CHLR</name>
<dbReference type="PANTHER" id="PTHR14226">
    <property type="entry name" value="NEUROPATHY TARGET ESTERASE/SWISS CHEESE D.MELANOGASTER"/>
    <property type="match status" value="1"/>
</dbReference>
<organism evidence="6 7">
    <name type="scientific">Thermoflexus hugenholtzii JAD2</name>
    <dbReference type="NCBI Taxonomy" id="877466"/>
    <lineage>
        <taxon>Bacteria</taxon>
        <taxon>Bacillati</taxon>
        <taxon>Chloroflexota</taxon>
        <taxon>Thermoflexia</taxon>
        <taxon>Thermoflexales</taxon>
        <taxon>Thermoflexaceae</taxon>
        <taxon>Thermoflexus</taxon>
    </lineage>
</organism>
<feature type="active site" description="Nucleophile" evidence="4">
    <location>
        <position position="46"/>
    </location>
</feature>
<dbReference type="GO" id="GO:0016042">
    <property type="term" value="P:lipid catabolic process"/>
    <property type="evidence" value="ECO:0007669"/>
    <property type="project" value="UniProtKB-UniRule"/>
</dbReference>
<feature type="short sequence motif" description="GXGXXG" evidence="4">
    <location>
        <begin position="17"/>
        <end position="22"/>
    </location>
</feature>
<dbReference type="Proteomes" id="UP000197025">
    <property type="component" value="Unassembled WGS sequence"/>
</dbReference>
<dbReference type="EMBL" id="FYEK01000028">
    <property type="protein sequence ID" value="SNB66397.1"/>
    <property type="molecule type" value="Genomic_DNA"/>
</dbReference>
<sequence>MRWELGQRHRLGIALSGGGARGFAHIRVLRVLVEAGWRPAVVTGTSAGGIVGGLFAAGLSPEAIEALARRIGWRMFMRLDPDGTALVSTRGLARLLREAVGEVRIEELPIRFAAVAVDLDTGEEIWLDRGPLVEAMLATSAFPGVFPPVLWQGRRLIDGGVLNPLPVDVARGLGATFVIGVDLSGPMRSGGDRRLPEELPGPLLIRWLTRRARWSRTLEVVFGSVGIMARWITEARLARTPPDWLIRVPTGDIPVFALDRAPEILERGERAARAALAGLERAMSQPRWLRRLLPQAA</sequence>
<reference evidence="7" key="1">
    <citation type="submission" date="2017-06" db="EMBL/GenBank/DDBJ databases">
        <authorList>
            <person name="Varghese N."/>
            <person name="Submissions S."/>
        </authorList>
    </citation>
    <scope>NUCLEOTIDE SEQUENCE [LARGE SCALE GENOMIC DNA]</scope>
    <source>
        <strain evidence="7">JAD2</strain>
    </source>
</reference>
<feature type="short sequence motif" description="GXSXG" evidence="4">
    <location>
        <begin position="44"/>
        <end position="48"/>
    </location>
</feature>
<protein>
    <submittedName>
        <fullName evidence="6">NTE family protein</fullName>
    </submittedName>
</protein>
<evidence type="ECO:0000313" key="6">
    <source>
        <dbReference type="EMBL" id="SNB66397.1"/>
    </source>
</evidence>
<dbReference type="InParanoid" id="A0A212R330"/>
<feature type="short sequence motif" description="DGA/G" evidence="4">
    <location>
        <begin position="158"/>
        <end position="160"/>
    </location>
</feature>
<dbReference type="Pfam" id="PF01734">
    <property type="entry name" value="Patatin"/>
    <property type="match status" value="1"/>
</dbReference>
<keyword evidence="3 4" id="KW-0443">Lipid metabolism</keyword>
<dbReference type="Gene3D" id="3.40.1090.10">
    <property type="entry name" value="Cytosolic phospholipase A2 catalytic domain"/>
    <property type="match status" value="2"/>
</dbReference>
<evidence type="ECO:0000256" key="2">
    <source>
        <dbReference type="ARBA" id="ARBA00022963"/>
    </source>
</evidence>
<evidence type="ECO:0000256" key="4">
    <source>
        <dbReference type="PROSITE-ProRule" id="PRU01161"/>
    </source>
</evidence>
<keyword evidence="1 4" id="KW-0378">Hydrolase</keyword>
<dbReference type="FunCoup" id="A0A212R330">
    <property type="interactions" value="46"/>
</dbReference>
<dbReference type="GO" id="GO:0016787">
    <property type="term" value="F:hydrolase activity"/>
    <property type="evidence" value="ECO:0007669"/>
    <property type="project" value="UniProtKB-UniRule"/>
</dbReference>
<dbReference type="CDD" id="cd07205">
    <property type="entry name" value="Pat_PNPLA6_PNPLA7_NTE1_like"/>
    <property type="match status" value="1"/>
</dbReference>
<dbReference type="SUPFAM" id="SSF52151">
    <property type="entry name" value="FabD/lysophospholipase-like"/>
    <property type="match status" value="1"/>
</dbReference>
<proteinExistence type="predicted"/>
<accession>A0A212R330</accession>
<gene>
    <name evidence="6" type="ORF">SAMN02746019_00001090</name>
</gene>
<evidence type="ECO:0000256" key="3">
    <source>
        <dbReference type="ARBA" id="ARBA00023098"/>
    </source>
</evidence>
<dbReference type="InterPro" id="IPR002641">
    <property type="entry name" value="PNPLA_dom"/>
</dbReference>
<dbReference type="RefSeq" id="WP_088571362.1">
    <property type="nucleotide sequence ID" value="NZ_FYEK01000028.1"/>
</dbReference>
<dbReference type="InterPro" id="IPR016035">
    <property type="entry name" value="Acyl_Trfase/lysoPLipase"/>
</dbReference>
<feature type="active site" description="Proton acceptor" evidence="4">
    <location>
        <position position="158"/>
    </location>
</feature>